<evidence type="ECO:0000313" key="2">
    <source>
        <dbReference type="EMBL" id="MBM6856513.1"/>
    </source>
</evidence>
<protein>
    <submittedName>
        <fullName evidence="2">Uncharacterized protein</fullName>
    </submittedName>
</protein>
<accession>A0AA40ZRB1</accession>
<dbReference type="RefSeq" id="WP_204971001.1">
    <property type="nucleotide sequence ID" value="NZ_JAAZTS010000002.1"/>
</dbReference>
<evidence type="ECO:0000256" key="1">
    <source>
        <dbReference type="SAM" id="Phobius"/>
    </source>
</evidence>
<proteinExistence type="predicted"/>
<keyword evidence="3" id="KW-1185">Reference proteome</keyword>
<feature type="transmembrane region" description="Helical" evidence="1">
    <location>
        <begin position="36"/>
        <end position="56"/>
    </location>
</feature>
<dbReference type="EMBL" id="JACJMO010000002">
    <property type="protein sequence ID" value="MBM6856513.1"/>
    <property type="molecule type" value="Genomic_DNA"/>
</dbReference>
<keyword evidence="1" id="KW-0472">Membrane</keyword>
<reference evidence="2 3" key="1">
    <citation type="journal article" date="2021" name="Sci. Rep.">
        <title>The distribution of antibiotic resistance genes in chicken gut microbiota commensals.</title>
        <authorList>
            <person name="Juricova H."/>
            <person name="Matiasovicova J."/>
            <person name="Kubasova T."/>
            <person name="Cejkova D."/>
            <person name="Rychlik I."/>
        </authorList>
    </citation>
    <scope>NUCLEOTIDE SEQUENCE [LARGE SCALE GENOMIC DNA]</scope>
    <source>
        <strain evidence="2 3">An421</strain>
    </source>
</reference>
<keyword evidence="1" id="KW-0812">Transmembrane</keyword>
<evidence type="ECO:0000313" key="3">
    <source>
        <dbReference type="Proteomes" id="UP000698924"/>
    </source>
</evidence>
<name>A0AA40ZRB1_9BACT</name>
<organism evidence="2 3">
    <name type="scientific">Caecibacteroides pullorum</name>
    <dbReference type="NCBI Taxonomy" id="2725562"/>
    <lineage>
        <taxon>Bacteria</taxon>
        <taxon>Pseudomonadati</taxon>
        <taxon>Bacteroidota</taxon>
        <taxon>Bacteroidia</taxon>
        <taxon>Bacteroidales</taxon>
        <taxon>Bacteroidaceae</taxon>
        <taxon>Caecibacteroides</taxon>
    </lineage>
</organism>
<comment type="caution">
    <text evidence="2">The sequence shown here is derived from an EMBL/GenBank/DDBJ whole genome shotgun (WGS) entry which is preliminary data.</text>
</comment>
<dbReference type="AlphaFoldDB" id="A0AA40ZRB1"/>
<gene>
    <name evidence="2" type="ORF">H6D15_02655</name>
</gene>
<dbReference type="Proteomes" id="UP000698924">
    <property type="component" value="Unassembled WGS sequence"/>
</dbReference>
<keyword evidence="1" id="KW-1133">Transmembrane helix</keyword>
<sequence length="286" mass="33335">MEKNKRRKDSQELPDINNELSDHTKYAWLKNILRKIFTIQTIGLIVAIIATIISYVQYRNEKMQVEALKLEKLNDDKIKYHDDLVLRLGGYELKNNETYDIDVIYSNKDAGYALTLQLYNGGKLNANNILIRFDGKRKSYIMKGYRSKNEFDFEKSGGGEFMVEYLYPQEVATYGIIYFPNNVSQGDEDNCRFVCSCDDKANPYVVYLNMRLFQFDSIEEYISYINLKSGSKEIAERYWLDENKFLLHCVSKLGEDKTVQLDGTVYKIIKNNGILQLQSISDKNLK</sequence>